<protein>
    <submittedName>
        <fullName evidence="4">Biofilm PIA synthesis deacetylase IcaB</fullName>
    </submittedName>
</protein>
<accession>A0ABT2NWX7</accession>
<dbReference type="InterPro" id="IPR011330">
    <property type="entry name" value="Glyco_hydro/deAcase_b/a-brl"/>
</dbReference>
<dbReference type="Gene3D" id="3.20.20.370">
    <property type="entry name" value="Glycoside hydrolase/deacetylase"/>
    <property type="match status" value="1"/>
</dbReference>
<dbReference type="Proteomes" id="UP001525857">
    <property type="component" value="Unassembled WGS sequence"/>
</dbReference>
<dbReference type="EMBL" id="QVOV01000008">
    <property type="protein sequence ID" value="MCT8389864.1"/>
    <property type="molecule type" value="Genomic_DNA"/>
</dbReference>
<dbReference type="PROSITE" id="PS51677">
    <property type="entry name" value="NODB"/>
    <property type="match status" value="1"/>
</dbReference>
<dbReference type="PANTHER" id="PTHR34216:SF3">
    <property type="entry name" value="POLY-BETA-1,6-N-ACETYL-D-GLUCOSAMINE N-DEACETYLASE"/>
    <property type="match status" value="1"/>
</dbReference>
<evidence type="ECO:0000256" key="2">
    <source>
        <dbReference type="ARBA" id="ARBA00022729"/>
    </source>
</evidence>
<keyword evidence="5" id="KW-1185">Reference proteome</keyword>
<proteinExistence type="predicted"/>
<evidence type="ECO:0000256" key="1">
    <source>
        <dbReference type="ARBA" id="ARBA00004613"/>
    </source>
</evidence>
<dbReference type="RefSeq" id="WP_261657410.1">
    <property type="nucleotide sequence ID" value="NZ_QVOV01000008.1"/>
</dbReference>
<organism evidence="4 5">
    <name type="scientific">Leuconostoc holzapfelii</name>
    <dbReference type="NCBI Taxonomy" id="434464"/>
    <lineage>
        <taxon>Bacteria</taxon>
        <taxon>Bacillati</taxon>
        <taxon>Bacillota</taxon>
        <taxon>Bacilli</taxon>
        <taxon>Lactobacillales</taxon>
        <taxon>Lactobacillaceae</taxon>
        <taxon>Leuconostoc</taxon>
    </lineage>
</organism>
<dbReference type="Pfam" id="PF01522">
    <property type="entry name" value="Polysacc_deac_1"/>
    <property type="match status" value="1"/>
</dbReference>
<keyword evidence="2" id="KW-0732">Signal</keyword>
<dbReference type="InterPro" id="IPR051398">
    <property type="entry name" value="Polysacch_Deacetylase"/>
</dbReference>
<reference evidence="4 5" key="1">
    <citation type="submission" date="2018-08" db="EMBL/GenBank/DDBJ databases">
        <title>Draft genome sequences of Leuconostoc spp. and Weissella spp. with biocontrol potential.</title>
        <authorList>
            <person name="Lo R."/>
            <person name="Ho V.T.T."/>
            <person name="Turner M.S."/>
        </authorList>
    </citation>
    <scope>NUCLEOTIDE SEQUENCE [LARGE SCALE GENOMIC DNA]</scope>
    <source>
        <strain evidence="4 5">733</strain>
    </source>
</reference>
<dbReference type="SUPFAM" id="SSF88713">
    <property type="entry name" value="Glycoside hydrolase/deacetylase"/>
    <property type="match status" value="1"/>
</dbReference>
<name>A0ABT2NWX7_9LACO</name>
<gene>
    <name evidence="4" type="ORF">D0501_07225</name>
</gene>
<sequence>MTKRNRLLVFLLICVMLGTGVLMIFTGLKPNYQPDMVAKKVDYTYRDFAAKHADIKDGVIVLAYHRILKDNQVVNFAQRVSKNPQLQEYNVSQAVFNAQMAWLKQERISVWSSDELLAHIKAKDIKGKHVVITFDDIDTTLPRNAANVLFEKQFPFTFFVITGQVGKNLDGEQLASWPEIAKLSQRPGVTVGLHTNDLHYQVNNQPVLATHQVSQRDMIKDYKQSRTKIKAQLNRQPNVFAYPYGRANKTLTRYMMTYGVKGIYLLEPGIVTNDAQRMQQQIPRFIITDQNFKQLQDWLVMK</sequence>
<evidence type="ECO:0000313" key="4">
    <source>
        <dbReference type="EMBL" id="MCT8389864.1"/>
    </source>
</evidence>
<dbReference type="PANTHER" id="PTHR34216">
    <property type="match status" value="1"/>
</dbReference>
<evidence type="ECO:0000313" key="5">
    <source>
        <dbReference type="Proteomes" id="UP001525857"/>
    </source>
</evidence>
<evidence type="ECO:0000259" key="3">
    <source>
        <dbReference type="PROSITE" id="PS51677"/>
    </source>
</evidence>
<feature type="domain" description="NodB homology" evidence="3">
    <location>
        <begin position="128"/>
        <end position="302"/>
    </location>
</feature>
<comment type="caution">
    <text evidence="4">The sequence shown here is derived from an EMBL/GenBank/DDBJ whole genome shotgun (WGS) entry which is preliminary data.</text>
</comment>
<comment type="subcellular location">
    <subcellularLocation>
        <location evidence="1">Secreted</location>
    </subcellularLocation>
</comment>
<dbReference type="InterPro" id="IPR002509">
    <property type="entry name" value="NODB_dom"/>
</dbReference>